<dbReference type="InterPro" id="IPR045851">
    <property type="entry name" value="AMP-bd_C_sf"/>
</dbReference>
<dbReference type="GO" id="GO:0044550">
    <property type="term" value="P:secondary metabolite biosynthetic process"/>
    <property type="evidence" value="ECO:0007669"/>
    <property type="project" value="UniProtKB-ARBA"/>
</dbReference>
<evidence type="ECO:0000256" key="5">
    <source>
        <dbReference type="ARBA" id="ARBA00022598"/>
    </source>
</evidence>
<keyword evidence="7" id="KW-0663">Pyridoxal phosphate</keyword>
<dbReference type="Gene3D" id="3.40.50.980">
    <property type="match status" value="2"/>
</dbReference>
<dbReference type="CDD" id="cd00610">
    <property type="entry name" value="OAT_like"/>
    <property type="match status" value="1"/>
</dbReference>
<dbReference type="GO" id="GO:0008483">
    <property type="term" value="F:transaminase activity"/>
    <property type="evidence" value="ECO:0007669"/>
    <property type="project" value="InterPro"/>
</dbReference>
<keyword evidence="4" id="KW-0597">Phosphoprotein</keyword>
<dbReference type="InterPro" id="IPR001242">
    <property type="entry name" value="Condensation_dom"/>
</dbReference>
<dbReference type="Pfam" id="PF00550">
    <property type="entry name" value="PP-binding"/>
    <property type="match status" value="3"/>
</dbReference>
<keyword evidence="3" id="KW-0596">Phosphopantetheine</keyword>
<evidence type="ECO:0000256" key="8">
    <source>
        <dbReference type="ARBA" id="ARBA00023194"/>
    </source>
</evidence>
<evidence type="ECO:0000256" key="9">
    <source>
        <dbReference type="ARBA" id="ARBA00023268"/>
    </source>
</evidence>
<dbReference type="PANTHER" id="PTHR45527:SF1">
    <property type="entry name" value="FATTY ACID SYNTHASE"/>
    <property type="match status" value="1"/>
</dbReference>
<dbReference type="SUPFAM" id="SSF56801">
    <property type="entry name" value="Acetyl-CoA synthetase-like"/>
    <property type="match status" value="2"/>
</dbReference>
<dbReference type="InterPro" id="IPR010071">
    <property type="entry name" value="AA_adenyl_dom"/>
</dbReference>
<dbReference type="Gene3D" id="1.10.1200.10">
    <property type="entry name" value="ACP-like"/>
    <property type="match status" value="3"/>
</dbReference>
<dbReference type="InterPro" id="IPR025110">
    <property type="entry name" value="AMP-bd_C"/>
</dbReference>
<evidence type="ECO:0000256" key="7">
    <source>
        <dbReference type="ARBA" id="ARBA00022898"/>
    </source>
</evidence>
<organism evidence="11 12">
    <name type="scientific">Paenibacillus peoriae</name>
    <dbReference type="NCBI Taxonomy" id="59893"/>
    <lineage>
        <taxon>Bacteria</taxon>
        <taxon>Bacillati</taxon>
        <taxon>Bacillota</taxon>
        <taxon>Bacilli</taxon>
        <taxon>Bacillales</taxon>
        <taxon>Paenibacillaceae</taxon>
        <taxon>Paenibacillus</taxon>
    </lineage>
</organism>
<reference evidence="11 12" key="1">
    <citation type="submission" date="2020-09" db="EMBL/GenBank/DDBJ databases">
        <title>Characterization of Paenibacillus peoriae strain ZF390 with broad-spectrum antimicrobial activity as a potential biocontrol agent.</title>
        <authorList>
            <person name="Li L."/>
            <person name="Zhao Y."/>
            <person name="Li B."/>
            <person name="Xie X."/>
        </authorList>
    </citation>
    <scope>NUCLEOTIDE SEQUENCE [LARGE SCALE GENOMIC DNA]</scope>
    <source>
        <strain evidence="11 12">ZF390</strain>
    </source>
</reference>
<dbReference type="Gene3D" id="3.40.640.10">
    <property type="entry name" value="Type I PLP-dependent aspartate aminotransferase-like (Major domain)"/>
    <property type="match status" value="1"/>
</dbReference>
<dbReference type="InterPro" id="IPR000873">
    <property type="entry name" value="AMP-dep_synth/lig_dom"/>
</dbReference>
<dbReference type="InterPro" id="IPR015424">
    <property type="entry name" value="PyrdxlP-dep_Trfase"/>
</dbReference>
<evidence type="ECO:0000256" key="6">
    <source>
        <dbReference type="ARBA" id="ARBA00022737"/>
    </source>
</evidence>
<evidence type="ECO:0000313" key="11">
    <source>
        <dbReference type="EMBL" id="QNR69664.1"/>
    </source>
</evidence>
<dbReference type="GO" id="GO:0005737">
    <property type="term" value="C:cytoplasm"/>
    <property type="evidence" value="ECO:0007669"/>
    <property type="project" value="TreeGrafter"/>
</dbReference>
<comment type="cofactor">
    <cofactor evidence="1">
        <name>pantetheine 4'-phosphate</name>
        <dbReference type="ChEBI" id="CHEBI:47942"/>
    </cofactor>
</comment>
<keyword evidence="8" id="KW-0045">Antibiotic biosynthesis</keyword>
<dbReference type="Gene3D" id="3.30.559.10">
    <property type="entry name" value="Chloramphenicol acetyltransferase-like domain"/>
    <property type="match status" value="3"/>
</dbReference>
<dbReference type="Pfam" id="PF00202">
    <property type="entry name" value="Aminotran_3"/>
    <property type="match status" value="1"/>
</dbReference>
<dbReference type="InterPro" id="IPR023213">
    <property type="entry name" value="CAT-like_dom_sf"/>
</dbReference>
<feature type="domain" description="Carrier" evidence="10">
    <location>
        <begin position="2403"/>
        <end position="2477"/>
    </location>
</feature>
<feature type="domain" description="Carrier" evidence="10">
    <location>
        <begin position="17"/>
        <end position="92"/>
    </location>
</feature>
<keyword evidence="5" id="KW-0436">Ligase</keyword>
<feature type="domain" description="Carrier" evidence="10">
    <location>
        <begin position="1330"/>
        <end position="1405"/>
    </location>
</feature>
<gene>
    <name evidence="11" type="ORF">IAQ67_12020</name>
</gene>
<evidence type="ECO:0000256" key="3">
    <source>
        <dbReference type="ARBA" id="ARBA00022450"/>
    </source>
</evidence>
<dbReference type="InterPro" id="IPR005814">
    <property type="entry name" value="Aminotrans_3"/>
</dbReference>
<dbReference type="InterPro" id="IPR015422">
    <property type="entry name" value="PyrdxlP-dep_Trfase_small"/>
</dbReference>
<dbReference type="Gene3D" id="2.30.38.10">
    <property type="entry name" value="Luciferase, Domain 3"/>
    <property type="match status" value="1"/>
</dbReference>
<dbReference type="FunFam" id="3.30.300.30:FF:000010">
    <property type="entry name" value="Enterobactin synthetase component F"/>
    <property type="match status" value="1"/>
</dbReference>
<protein>
    <submittedName>
        <fullName evidence="11">Amino acid adenylation domain-containing protein</fullName>
    </submittedName>
</protein>
<dbReference type="GO" id="GO:0008610">
    <property type="term" value="P:lipid biosynthetic process"/>
    <property type="evidence" value="ECO:0007669"/>
    <property type="project" value="UniProtKB-ARBA"/>
</dbReference>
<dbReference type="InterPro" id="IPR020806">
    <property type="entry name" value="PKS_PP-bd"/>
</dbReference>
<dbReference type="InterPro" id="IPR036736">
    <property type="entry name" value="ACP-like_sf"/>
</dbReference>
<proteinExistence type="inferred from homology"/>
<evidence type="ECO:0000313" key="12">
    <source>
        <dbReference type="Proteomes" id="UP000516384"/>
    </source>
</evidence>
<keyword evidence="6" id="KW-0677">Repeat</keyword>
<dbReference type="PANTHER" id="PTHR45527">
    <property type="entry name" value="NONRIBOSOMAL PEPTIDE SYNTHETASE"/>
    <property type="match status" value="1"/>
</dbReference>
<evidence type="ECO:0000256" key="4">
    <source>
        <dbReference type="ARBA" id="ARBA00022553"/>
    </source>
</evidence>
<dbReference type="FunFam" id="1.10.1200.10:FF:000005">
    <property type="entry name" value="Nonribosomal peptide synthetase 1"/>
    <property type="match status" value="1"/>
</dbReference>
<accession>A0A7H0YF06</accession>
<keyword evidence="9" id="KW-0511">Multifunctional enzyme</keyword>
<dbReference type="GO" id="GO:0030170">
    <property type="term" value="F:pyridoxal phosphate binding"/>
    <property type="evidence" value="ECO:0007669"/>
    <property type="project" value="InterPro"/>
</dbReference>
<dbReference type="CDD" id="cd19531">
    <property type="entry name" value="LCL_NRPS-like"/>
    <property type="match status" value="2"/>
</dbReference>
<dbReference type="NCBIfam" id="TIGR01733">
    <property type="entry name" value="AA-adenyl-dom"/>
    <property type="match status" value="1"/>
</dbReference>
<evidence type="ECO:0000256" key="1">
    <source>
        <dbReference type="ARBA" id="ARBA00001957"/>
    </source>
</evidence>
<dbReference type="Gene3D" id="3.90.1150.10">
    <property type="entry name" value="Aspartate Aminotransferase, domain 1"/>
    <property type="match status" value="1"/>
</dbReference>
<dbReference type="InterPro" id="IPR015421">
    <property type="entry name" value="PyrdxlP-dep_Trfase_major"/>
</dbReference>
<name>A0A7H0YF06_9BACL</name>
<dbReference type="Proteomes" id="UP000516384">
    <property type="component" value="Chromosome"/>
</dbReference>
<dbReference type="PROSITE" id="PS00012">
    <property type="entry name" value="PHOSPHOPANTETHEINE"/>
    <property type="match status" value="1"/>
</dbReference>
<sequence length="2959" mass="333435">MVNEYFSTESASNPQKSTIANKLSKIIESVSQLSPDELEPQKHFLELGLDSILLSQVRHSIKSTFGLDIPMNEFFESLTTLELLTNYIANRVTSTSEELTRNSEELQLTVSSSVTSSVPSVLPDWSQKSTIPIEDPASHESKLSNKDVFAGRERILEMQLQLMSQQMEILCQSRLAPVAMPKSHSLQTAVEPQTSAMKEIAATVTSVSPVQASMSAVLPDRKKPKAFVPYQKINVQAHNSLSLRQEKHLQKLIEHYTMRTRKTKEYTQQYRSVYANNRNVAGFRLALKEMVYQIISQRAEGSKIWDLDGNEYIDLTMGFGVNLFGHNPSFIRESIEKEIHNGMCLGPMSNMAGQIAEKICKMTGMERIALYNSGTEAIMVALRLARAATGRDKVVIFSGSYHGTFDGILALGGTTDDREQHSTPLAPGVLQHMVDDVVVLSYGTDESLHYIRSHAHELAAVLVEPVQSRRPDFQPAAFLKEVRQITEQSGTAFIFDEVITGFRIQPGGAQAWYGIEADLVTYGKIIGGGLPIGMVAGKASFMDGIDGGMWSFGDDSYPPHEQQRTFVAGTFCHHPLAMAASLAVLEQLEKDRGQLHNELNSRTKMFVAELNHYFTEEQIPIKVVYFGSLFRFVLKGDLELFFYHMLDKGIYIWEGRNCFLSTAHTSEDIERIVQAIKESVDELRKGGFLPDLHPRANDLNKAFFPETATAELKESTIKLTPDQKQLWFASVSDFKESQSLHETVLLRFRGPLHLKEFNEAVHRIVERHEALRTFMGEDGETQIIARAMTVSIPLHDISSLSVEEQEHDIHAWMDKDRETVFQISGGEPLFRIQLLKTSNEKHIAAFTFHHLIADGWSIGVFFHELERLYSACVRGERCTLPDPVPFRDFAAWQQNQLEAGGAAALAFWSKVLAKPLPVLDLPSLQRNISSPSSRGARHTIVVDAPLVKQLKSVSIRLGNSLFVTLLSVFQLFLHRLTGQNQIMVGIPTAGQSHMGVSPLIGNCVNLLPVICEVDSGATFTEFTQTVKRVMHTLDAYQKYSFAGLAQLGLSHLPILKVLFNMDRPIPEFHYYGLETELLEHEILSCQYELFLNVTESGQQLRLDFDYATSLFQQDTMEVWAQYFLHLLSSIVQEDGMRVSALSLLRSTERERLLEVWATYADSKGNYPRVLDKYKHPSPTGTIGQVYLATSAGLLGTTLEWAYVEVGGRIRHIGAVNRDVLIRGHQVNLEQIEKHLLRALDLDACVLMARKDGESSNSSYLVAYIVDNNSNSWDIAKLKESVSSILPDYGQPRFWVLMDSIPLLADGKPDFQSLPKPPEDIRIEDSQKQVSDGNMIEDKLISICKEVLNVSDIGYNDNFFQMGGDSLKATVILSRINKEFEVYIPLVQILHLQTITQLAAHVRGGQKRKFEPLVPADLQPFYPVSPAQKRMYVLDQLGGGAAYHVSGQLHIEGELHVSRFIDAVKEVFSRHESFRTYFEIVDGETVQKVQDMLSLDIPVTPISEEDASHAHELFIQPFDLSKAPLIRAELFAIHRDQFMLLIDMHHIISDGFSMAVLMDEISTRYQGMPLAPIDVHYKDYVVWQKQHYAGDSQAKDEAFWLDTLDGELPVLDLPTDFARPPSQSFAGDSLTVIVQSKLTDRLNQLARDTGATLFMVLLAAYNVLLSKYSGQEDILVGTPAAGRGHADTEAMIGMFVNTLVFRNRPLASQPFSAFLEDVKHNTLLALEHQEYPFDQLVDKLDRVRDVSRNPIFDTMFSLQNKGTEVIEFEGLRLQPNEFNAGVSKFDLSLHVTETQDHLTFTWEYSTSLFKLETIERFALHYIKVLEIATQDVGIRLADMDMLTEEDKHLLLYEFNNTSAYFPRDATIHGRFEQQVSRTPDDMAIIFGDKCMTYQELNELTNRLARTLRAEGVGPDQPVGIIAQRSPEMMIGIYAILKAGGAYVPIDPGYPQERIQYMLEDSRTQLVLTQSQFAEQLKQYADCKVMVLDYASTIMTLQASRSTEPMTDCMSSWHEDASNLAPVAEPNHAAYIIYTSGSTGKPKGVIVEHRSVVNRLCWMHNRYGLSEEDTILQKTAFTFDVSVWELFWWSMVGSKVSLLPIGGEKSPEQILNTINADKVSTLHFVPAMLHIFLEYLEQQPRETVQAKLKTLKHVFASGEALPPQQVARFYRIMSGIGSAKLINLYGPTEATVDVSFFECEPVEEHSVIPIGKPIDNIHLYVVQEGTERLQPIGVVGELCISGIGVARGYLNRPELTMQKFAANPFNSGAEDYKRMYHTGDLARWMPDGNIEYLGRIDQQVKVRGYRIELGEIEAQLLSVDGIQSAVVIARENKDGYKDLCAYFVASEPLSPLDVQNALKQKLPFYMIPAYVVPMQQLPLTANGKTDRKALPEPDRHDSLQTDYVAPRTDVERALVGVWQDVLGCDHIGVRDHFFLLGGDSIKAVQVASRLRQHGYSLDISLLMEHPFIEDLSKLVTTLFRYTDQNSIDGEIPITSIQRQLNELGTFYTLRTTTSMLFAGNPDFDEDLLRFVLQTLTTHHEGLRLGLASIDEPTTLKYRDENEELFTLDVFSLADDDHEASKQLQSECFQIQNSYGMFEGPRVRAGLFRMSGSDQFFLSVDPLVADPTSWRILLEDFTTAYEQALNGEPIVLPDKTDSYRSWMRWLEDYADSKKLAKEKLYWLDKVNFDGEFIPKDHKTSAHSETLCPVEHCIIQLSDERTSQLLTRANQTYNTVTAELLLAALGLTIVEWSGQSKISIGFEHYDREQQTVTSDKPDLSRTIGQFGSIYPLVLDMEPGGDSSLLLRNVKETVRQVPNQGLGYGLLKYGSATSGRSEFNAKYYPEIGFRLIHSESVSSSHFHTSPMDVELRSGQNCSVSDLAYPLYLDGRLKDGKLSICMLYNRQAYEADTIRMLLLRFEHHLSGIIQHCLDQSERQLTPSDVGARGLDLDEFEDMKQFYENL</sequence>
<dbReference type="SUPFAM" id="SSF53383">
    <property type="entry name" value="PLP-dependent transferases"/>
    <property type="match status" value="1"/>
</dbReference>
<dbReference type="Pfam" id="PF00501">
    <property type="entry name" value="AMP-binding"/>
    <property type="match status" value="1"/>
</dbReference>
<dbReference type="Pfam" id="PF00668">
    <property type="entry name" value="Condensation"/>
    <property type="match status" value="3"/>
</dbReference>
<dbReference type="GO" id="GO:0017000">
    <property type="term" value="P:antibiotic biosynthetic process"/>
    <property type="evidence" value="ECO:0007669"/>
    <property type="project" value="UniProtKB-KW"/>
</dbReference>
<dbReference type="FunFam" id="3.40.50.980:FF:000001">
    <property type="entry name" value="Non-ribosomal peptide synthetase"/>
    <property type="match status" value="1"/>
</dbReference>
<dbReference type="FunFam" id="2.30.38.10:FF:000001">
    <property type="entry name" value="Non-ribosomal peptide synthetase PvdI"/>
    <property type="match status" value="1"/>
</dbReference>
<dbReference type="Gene3D" id="3.30.300.30">
    <property type="match status" value="2"/>
</dbReference>
<dbReference type="PROSITE" id="PS00455">
    <property type="entry name" value="AMP_BINDING"/>
    <property type="match status" value="1"/>
</dbReference>
<dbReference type="GO" id="GO:0043041">
    <property type="term" value="P:amino acid activation for nonribosomal peptide biosynthetic process"/>
    <property type="evidence" value="ECO:0007669"/>
    <property type="project" value="TreeGrafter"/>
</dbReference>
<evidence type="ECO:0000259" key="10">
    <source>
        <dbReference type="PROSITE" id="PS50075"/>
    </source>
</evidence>
<dbReference type="EMBL" id="CP061172">
    <property type="protein sequence ID" value="QNR69664.1"/>
    <property type="molecule type" value="Genomic_DNA"/>
</dbReference>
<dbReference type="InterPro" id="IPR010060">
    <property type="entry name" value="NRPS_synth"/>
</dbReference>
<dbReference type="FunFam" id="3.40.50.12780:FF:000012">
    <property type="entry name" value="Non-ribosomal peptide synthetase"/>
    <property type="match status" value="1"/>
</dbReference>
<dbReference type="Gene3D" id="3.30.559.30">
    <property type="entry name" value="Nonribosomal peptide synthetase, condensation domain"/>
    <property type="match status" value="3"/>
</dbReference>
<dbReference type="NCBIfam" id="TIGR01720">
    <property type="entry name" value="NRPS-para261"/>
    <property type="match status" value="1"/>
</dbReference>
<dbReference type="FunFam" id="3.40.50.980:FF:000002">
    <property type="entry name" value="Enterobactin synthetase component F"/>
    <property type="match status" value="1"/>
</dbReference>
<dbReference type="InterPro" id="IPR020845">
    <property type="entry name" value="AMP-binding_CS"/>
</dbReference>
<dbReference type="PROSITE" id="PS50075">
    <property type="entry name" value="CARRIER"/>
    <property type="match status" value="3"/>
</dbReference>
<dbReference type="InterPro" id="IPR006162">
    <property type="entry name" value="Ppantetheine_attach_site"/>
</dbReference>
<dbReference type="SUPFAM" id="SSF47336">
    <property type="entry name" value="ACP-like"/>
    <property type="match status" value="3"/>
</dbReference>
<dbReference type="CDD" id="cd05930">
    <property type="entry name" value="A_NRPS"/>
    <property type="match status" value="1"/>
</dbReference>
<dbReference type="GO" id="GO:0031177">
    <property type="term" value="F:phosphopantetheine binding"/>
    <property type="evidence" value="ECO:0007669"/>
    <property type="project" value="InterPro"/>
</dbReference>
<dbReference type="Pfam" id="PF13193">
    <property type="entry name" value="AMP-binding_C"/>
    <property type="match status" value="1"/>
</dbReference>
<evidence type="ECO:0000256" key="2">
    <source>
        <dbReference type="ARBA" id="ARBA00006432"/>
    </source>
</evidence>
<comment type="similarity">
    <text evidence="2">Belongs to the ATP-dependent AMP-binding enzyme family.</text>
</comment>
<dbReference type="GO" id="GO:0016874">
    <property type="term" value="F:ligase activity"/>
    <property type="evidence" value="ECO:0007669"/>
    <property type="project" value="UniProtKB-KW"/>
</dbReference>
<dbReference type="SUPFAM" id="SSF52777">
    <property type="entry name" value="CoA-dependent acyltransferases"/>
    <property type="match status" value="6"/>
</dbReference>
<dbReference type="SMART" id="SM00823">
    <property type="entry name" value="PKS_PP"/>
    <property type="match status" value="3"/>
</dbReference>
<dbReference type="InterPro" id="IPR009081">
    <property type="entry name" value="PP-bd_ACP"/>
</dbReference>